<sequence>MAKQISTVLNLVNHWSNPMQACVRSTLGFTQVTKNATAITKALDKDGSRAVRNYANEVEHLHNRVRTAGSGISTSFKNMARSAITFGLGLASGLNLKSMIANATAAQKATAQMSTVLKSTGGAAGLTKKQLLDLAAAQSKVTTYSKGANIATENLLLTFTNIKGSVFKQALVAVNDMSTALGQSTKASAIQLGKALNDPIKGVTALGRVGVNFTSGQKNMIKSLAQTGQTAKAQQIILSEVSKEFGGSAAAAAKTIPGQTAIIKNTFTGLGASIATTVIPYLYKFTTWLGEEIPKGTTIVQKYLPGISKVITNIVKQAGPVITGIAKDVGGIVLQLIPKFGGSTQNLGKTITALVTGPLYGLRDVLDYLKNHMGLTRVALTGFITAIGTIKITKTITDMGQFIKSFRDAKKAIDDARKATGNLSIVQKVGGGFSKIGSSIRASLPTFTDLRIAASYAGNAVKKVGVNIGAGFSKGISSVRTLGSNLLGVGKNALIAAKNVALMGLGIAKQGAIFIINAARMAIFKGATLGIAAAQKIAAGAQRLLNLAMNANPIIKVISVIIALGSALVVLYQKNVWFRNKVNAVFAWFGTLPSKFRGWAHDMINGFVKGIEEKFAPIKKAAKGIADIVKKFLHFSKPDEGPLQQYGQWMPDMITGMSTGMTAASPILWRSTNNMTAGMANTVQAYVNTGRPSGANSVNGIASGVNAASPNAWKSTSNMTAGMSGRLMIFTNSCNPVGISAVNELAKGIANSGAQSNILSVVKTLTDKVINAFRNGFGIASPSKVFFKIGNYIVQGFINGLTNKDMGKFIKKWIGSITGSVSGDLSGWLTAAMAITGTPMSYLPALESIAMHESGGNPKAINLWDINAIEGHPSKGLMQMIDSSFSRYAIPGLGDVWNPVANAAASIRYMIGTYGSIANVPGIRNMMHGGGYVGYIGGTDNAKKGFAALSENGEPELVVGKQYRYFEGGEQVVNSKRLKSLLNKSGESKFTVNLNVQGNVIGNEQYAKEMGEYLGNTVISAIENM</sequence>
<dbReference type="RefSeq" id="WP_369868737.1">
    <property type="nucleotide sequence ID" value="NZ_JBGFFE010000007.1"/>
</dbReference>
<keyword evidence="3" id="KW-1185">Reference proteome</keyword>
<proteinExistence type="predicted"/>
<dbReference type="InterPro" id="IPR023346">
    <property type="entry name" value="Lysozyme-like_dom_sf"/>
</dbReference>
<protein>
    <submittedName>
        <fullName evidence="2">Transglycosylase SLT domain-containing protein</fullName>
    </submittedName>
</protein>
<dbReference type="Pfam" id="PF01464">
    <property type="entry name" value="SLT"/>
    <property type="match status" value="1"/>
</dbReference>
<dbReference type="CDD" id="cd13402">
    <property type="entry name" value="LT_TF-like"/>
    <property type="match status" value="1"/>
</dbReference>
<dbReference type="InterPro" id="IPR008258">
    <property type="entry name" value="Transglycosylase_SLT_dom_1"/>
</dbReference>
<evidence type="ECO:0000313" key="2">
    <source>
        <dbReference type="EMBL" id="MEY8763335.1"/>
    </source>
</evidence>
<gene>
    <name evidence="2" type="ORF">AB8S09_06735</name>
</gene>
<name>A0ABV4DVR6_9CLOT</name>
<dbReference type="Gene3D" id="1.10.530.10">
    <property type="match status" value="1"/>
</dbReference>
<dbReference type="SUPFAM" id="SSF53955">
    <property type="entry name" value="Lysozyme-like"/>
    <property type="match status" value="1"/>
</dbReference>
<comment type="caution">
    <text evidence="2">The sequence shown here is derived from an EMBL/GenBank/DDBJ whole genome shotgun (WGS) entry which is preliminary data.</text>
</comment>
<organism evidence="2 3">
    <name type="scientific">Clostridium lapidicellarium</name>
    <dbReference type="NCBI Taxonomy" id="3240931"/>
    <lineage>
        <taxon>Bacteria</taxon>
        <taxon>Bacillati</taxon>
        <taxon>Bacillota</taxon>
        <taxon>Clostridia</taxon>
        <taxon>Eubacteriales</taxon>
        <taxon>Clostridiaceae</taxon>
        <taxon>Clostridium</taxon>
    </lineage>
</organism>
<accession>A0ABV4DVR6</accession>
<reference evidence="2 3" key="1">
    <citation type="submission" date="2024-08" db="EMBL/GenBank/DDBJ databases">
        <title>Clostridium lapicellarii sp. nov., and Clostridium renhuaiense sp. nov., two species isolated from the mud in a fermentation cellar used for producing sauce-flavour Chinese liquors.</title>
        <authorList>
            <person name="Yang F."/>
            <person name="Wang H."/>
            <person name="Chen L.Q."/>
            <person name="Zhou N."/>
            <person name="Lu J.J."/>
            <person name="Pu X.X."/>
            <person name="Wan B."/>
            <person name="Wang L."/>
            <person name="Liu S.J."/>
        </authorList>
    </citation>
    <scope>NUCLEOTIDE SEQUENCE [LARGE SCALE GENOMIC DNA]</scope>
    <source>
        <strain evidence="2 3">MT-113</strain>
    </source>
</reference>
<dbReference type="Proteomes" id="UP001565220">
    <property type="component" value="Unassembled WGS sequence"/>
</dbReference>
<evidence type="ECO:0000259" key="1">
    <source>
        <dbReference type="Pfam" id="PF01464"/>
    </source>
</evidence>
<dbReference type="EMBL" id="JBGFFE010000007">
    <property type="protein sequence ID" value="MEY8763335.1"/>
    <property type="molecule type" value="Genomic_DNA"/>
</dbReference>
<feature type="domain" description="Transglycosylase SLT" evidence="1">
    <location>
        <begin position="845"/>
        <end position="927"/>
    </location>
</feature>
<evidence type="ECO:0000313" key="3">
    <source>
        <dbReference type="Proteomes" id="UP001565220"/>
    </source>
</evidence>